<keyword evidence="4" id="KW-1185">Reference proteome</keyword>
<dbReference type="Gene3D" id="3.40.50.620">
    <property type="entry name" value="HUPs"/>
    <property type="match status" value="1"/>
</dbReference>
<name>F9CZ88_9ARCH</name>
<dbReference type="PRINTS" id="PR01438">
    <property type="entry name" value="UNVRSLSTRESS"/>
</dbReference>
<dbReference type="Pfam" id="PF00582">
    <property type="entry name" value="Usp"/>
    <property type="match status" value="1"/>
</dbReference>
<feature type="domain" description="UspA" evidence="2">
    <location>
        <begin position="5"/>
        <end position="140"/>
    </location>
</feature>
<evidence type="ECO:0000259" key="2">
    <source>
        <dbReference type="Pfam" id="PF00582"/>
    </source>
</evidence>
<dbReference type="STRING" id="1001994.MY1_1491"/>
<comment type="similarity">
    <text evidence="1">Belongs to the universal stress protein A family.</text>
</comment>
<dbReference type="CDD" id="cd00293">
    <property type="entry name" value="USP-like"/>
    <property type="match status" value="1"/>
</dbReference>
<dbReference type="InterPro" id="IPR006015">
    <property type="entry name" value="Universal_stress_UspA"/>
</dbReference>
<evidence type="ECO:0000256" key="1">
    <source>
        <dbReference type="ARBA" id="ARBA00008791"/>
    </source>
</evidence>
<comment type="caution">
    <text evidence="3">The sequence shown here is derived from an EMBL/GenBank/DDBJ whole genome shotgun (WGS) entry which is preliminary data.</text>
</comment>
<dbReference type="PANTHER" id="PTHR46268:SF25">
    <property type="entry name" value="USPA DOMAIN PROTEIN"/>
    <property type="match status" value="1"/>
</dbReference>
<gene>
    <name evidence="3" type="ORF">MY1_1491</name>
</gene>
<sequence>MDKLHKILVPIDGSKKSFEALDRALTLAGFTHGEVTCLNVIPHVIKEGGPRTKAIDAQIISEGNILLKKASAHAGNKNAKLKTKIIRGSPGHEIIKLSQSGKFDDIIMSTTGSGSATGEMLGSVSNYVVHKSKIPVYLIK</sequence>
<dbReference type="OrthoDB" id="105697at2157"/>
<dbReference type="SUPFAM" id="SSF52402">
    <property type="entry name" value="Adenine nucleotide alpha hydrolases-like"/>
    <property type="match status" value="1"/>
</dbReference>
<dbReference type="Proteomes" id="UP000004440">
    <property type="component" value="Unassembled WGS sequence"/>
</dbReference>
<reference evidence="3 4" key="1">
    <citation type="journal article" date="2011" name="J. Bacteriol.">
        <title>Genome Sequence of an Ammonia-Oxidizing Soil Archaeon, "Candidatus Nitrosoarchaeum koreensis" MY1.</title>
        <authorList>
            <person name="Kim B.K."/>
            <person name="Jung M.Y."/>
            <person name="Yu D.S."/>
            <person name="Park S.J."/>
            <person name="Oh T.K."/>
            <person name="Rhee S.K."/>
            <person name="Kim J.F."/>
        </authorList>
    </citation>
    <scope>NUCLEOTIDE SEQUENCE [LARGE SCALE GENOMIC DNA]</scope>
    <source>
        <strain evidence="3 4">MY1</strain>
    </source>
</reference>
<dbReference type="PANTHER" id="PTHR46268">
    <property type="entry name" value="STRESS RESPONSE PROTEIN NHAX"/>
    <property type="match status" value="1"/>
</dbReference>
<dbReference type="AlphaFoldDB" id="F9CZ88"/>
<dbReference type="InterPro" id="IPR006016">
    <property type="entry name" value="UspA"/>
</dbReference>
<evidence type="ECO:0000313" key="4">
    <source>
        <dbReference type="Proteomes" id="UP000004440"/>
    </source>
</evidence>
<protein>
    <submittedName>
        <fullName evidence="3">UspA domain protein</fullName>
    </submittedName>
</protein>
<accession>F9CZ88</accession>
<dbReference type="InterPro" id="IPR014729">
    <property type="entry name" value="Rossmann-like_a/b/a_fold"/>
</dbReference>
<evidence type="ECO:0000313" key="3">
    <source>
        <dbReference type="EMBL" id="EGP94246.1"/>
    </source>
</evidence>
<dbReference type="EMBL" id="AFPU01000001">
    <property type="protein sequence ID" value="EGP94246.1"/>
    <property type="molecule type" value="Genomic_DNA"/>
</dbReference>
<proteinExistence type="inferred from homology"/>
<dbReference type="RefSeq" id="WP_007551193.1">
    <property type="nucleotide sequence ID" value="NZ_AFPU01000001.1"/>
</dbReference>
<organism evidence="3 4">
    <name type="scientific">Nitrosarchaeum koreense MY1</name>
    <dbReference type="NCBI Taxonomy" id="1001994"/>
    <lineage>
        <taxon>Archaea</taxon>
        <taxon>Nitrososphaerota</taxon>
        <taxon>Nitrososphaeria</taxon>
        <taxon>Nitrosopumilales</taxon>
        <taxon>Nitrosopumilaceae</taxon>
        <taxon>Nitrosarchaeum</taxon>
    </lineage>
</organism>